<evidence type="ECO:0000313" key="4">
    <source>
        <dbReference type="Proteomes" id="UP000278143"/>
    </source>
</evidence>
<sequence>MDIVFAEAFGRWRGRDSLRSGMLAASAVSGASPTPMAAAGRCLAGVLLHPTTLCIEGEGGGACRSFSGAWCTEDKERDDSLQGGHAHRQDQHSTAGARSSARPASPVLSPADGKVCVLEHAAVLVGGVGLVRHIHSLISSRLSGCCQAGNEVLAAQQNERFSRAFRIVLQPYCEDADMDVDETSEPDTSLVAEKTESMLKEYELVEAAALEQRIVEFRNEQNALLEQRLQRAKEEQSWMIRQLAKAGALKQRAMQSSAASDDAAAYDPLADGDAHAYQSSEESDASSPHRHEGEAGSVKPASPSSMLVGSLQQNSLAMLSGLNTTRVERLAQQTPAAIHDTEAPSEERPDAMPSPLFEKIVPSAMPTSMLTRTIVEGTQSTSTQGSNNGNNNNSDSHSNLRKRLLSSQDGGGLNEETIDDGDDGDDNDDLFLLDEEEDVNGANAPQPVVGSLQDSAAYYPRDGDSSSRATSRPGMHFGTSMMMPAHDQFYTASLSQSVSDLSGSVGSGRWKQRSRKKYLPDIDADAERWLDRVAEEDAAAGDDEARDGLSALRQQTNIFSSKGQSPTESSGHMFATSLPINIHRQQAPSNRPRKARVPGGGDDDAAMSALPMPSTATGIAAIRAGSMVNESRATADLHHLANEFDSDIDDDDDEGKEFVAPHLLAARTYTDSNRAIFGSMPRSSRIHSVAI</sequence>
<dbReference type="AlphaFoldDB" id="A0A4P9Z0P5"/>
<feature type="region of interest" description="Disordered" evidence="2">
    <location>
        <begin position="379"/>
        <end position="479"/>
    </location>
</feature>
<reference evidence="4" key="1">
    <citation type="journal article" date="2018" name="Nat. Microbiol.">
        <title>Leveraging single-cell genomics to expand the fungal tree of life.</title>
        <authorList>
            <person name="Ahrendt S.R."/>
            <person name="Quandt C.A."/>
            <person name="Ciobanu D."/>
            <person name="Clum A."/>
            <person name="Salamov A."/>
            <person name="Andreopoulos B."/>
            <person name="Cheng J.F."/>
            <person name="Woyke T."/>
            <person name="Pelin A."/>
            <person name="Henrissat B."/>
            <person name="Reynolds N.K."/>
            <person name="Benny G.L."/>
            <person name="Smith M.E."/>
            <person name="James T.Y."/>
            <person name="Grigoriev I.V."/>
        </authorList>
    </citation>
    <scope>NUCLEOTIDE SEQUENCE [LARGE SCALE GENOMIC DNA]</scope>
    <source>
        <strain evidence="4">Benny S71-1</strain>
    </source>
</reference>
<feature type="compositionally biased region" description="Low complexity" evidence="2">
    <location>
        <begin position="93"/>
        <end position="106"/>
    </location>
</feature>
<dbReference type="OrthoDB" id="5564103at2759"/>
<feature type="region of interest" description="Disordered" evidence="2">
    <location>
        <begin position="335"/>
        <end position="354"/>
    </location>
</feature>
<feature type="compositionally biased region" description="Low complexity" evidence="2">
    <location>
        <begin position="379"/>
        <end position="397"/>
    </location>
</feature>
<evidence type="ECO:0000256" key="1">
    <source>
        <dbReference type="SAM" id="Coils"/>
    </source>
</evidence>
<gene>
    <name evidence="3" type="ORF">SYNPS1DRAFT_28406</name>
</gene>
<feature type="coiled-coil region" evidence="1">
    <location>
        <begin position="207"/>
        <end position="235"/>
    </location>
</feature>
<accession>A0A4P9Z0P5</accession>
<feature type="compositionally biased region" description="Acidic residues" evidence="2">
    <location>
        <begin position="416"/>
        <end position="439"/>
    </location>
</feature>
<dbReference type="Proteomes" id="UP000278143">
    <property type="component" value="Unassembled WGS sequence"/>
</dbReference>
<name>A0A4P9Z0P5_9FUNG</name>
<feature type="region of interest" description="Disordered" evidence="2">
    <location>
        <begin position="77"/>
        <end position="106"/>
    </location>
</feature>
<evidence type="ECO:0000313" key="3">
    <source>
        <dbReference type="EMBL" id="RKP25868.1"/>
    </source>
</evidence>
<keyword evidence="1" id="KW-0175">Coiled coil</keyword>
<protein>
    <submittedName>
        <fullName evidence="3">Uncharacterized protein</fullName>
    </submittedName>
</protein>
<feature type="region of interest" description="Disordered" evidence="2">
    <location>
        <begin position="581"/>
        <end position="603"/>
    </location>
</feature>
<dbReference type="EMBL" id="KZ989587">
    <property type="protein sequence ID" value="RKP25868.1"/>
    <property type="molecule type" value="Genomic_DNA"/>
</dbReference>
<keyword evidence="4" id="KW-1185">Reference proteome</keyword>
<organism evidence="3 4">
    <name type="scientific">Syncephalis pseudoplumigaleata</name>
    <dbReference type="NCBI Taxonomy" id="1712513"/>
    <lineage>
        <taxon>Eukaryota</taxon>
        <taxon>Fungi</taxon>
        <taxon>Fungi incertae sedis</taxon>
        <taxon>Zoopagomycota</taxon>
        <taxon>Zoopagomycotina</taxon>
        <taxon>Zoopagomycetes</taxon>
        <taxon>Zoopagales</taxon>
        <taxon>Piptocephalidaceae</taxon>
        <taxon>Syncephalis</taxon>
    </lineage>
</organism>
<feature type="compositionally biased region" description="Basic and acidic residues" evidence="2">
    <location>
        <begin position="339"/>
        <end position="350"/>
    </location>
</feature>
<proteinExistence type="predicted"/>
<feature type="region of interest" description="Disordered" evidence="2">
    <location>
        <begin position="274"/>
        <end position="306"/>
    </location>
</feature>
<evidence type="ECO:0000256" key="2">
    <source>
        <dbReference type="SAM" id="MobiDB-lite"/>
    </source>
</evidence>